<dbReference type="RefSeq" id="WP_347920522.1">
    <property type="nucleotide sequence ID" value="NZ_JBDXMX010000003.1"/>
</dbReference>
<dbReference type="Gene3D" id="3.40.50.300">
    <property type="entry name" value="P-loop containing nucleotide triphosphate hydrolases"/>
    <property type="match status" value="1"/>
</dbReference>
<gene>
    <name evidence="10" type="ORF">ABDK96_09420</name>
</gene>
<evidence type="ECO:0000256" key="8">
    <source>
        <dbReference type="ARBA" id="ARBA00048090"/>
    </source>
</evidence>
<dbReference type="EMBL" id="JBDXMX010000003">
    <property type="protein sequence ID" value="MEO9247900.1"/>
    <property type="molecule type" value="Genomic_DNA"/>
</dbReference>
<keyword evidence="11" id="KW-1185">Reference proteome</keyword>
<keyword evidence="7 9" id="KW-0067">ATP-binding</keyword>
<evidence type="ECO:0000256" key="2">
    <source>
        <dbReference type="ARBA" id="ARBA00008420"/>
    </source>
</evidence>
<dbReference type="PANTHER" id="PTHR43442">
    <property type="entry name" value="GLUCONOKINASE-RELATED"/>
    <property type="match status" value="1"/>
</dbReference>
<organism evidence="10 11">
    <name type="scientific">Citricoccus nitrophenolicus</name>
    <dbReference type="NCBI Taxonomy" id="863575"/>
    <lineage>
        <taxon>Bacteria</taxon>
        <taxon>Bacillati</taxon>
        <taxon>Actinomycetota</taxon>
        <taxon>Actinomycetes</taxon>
        <taxon>Micrococcales</taxon>
        <taxon>Micrococcaceae</taxon>
        <taxon>Citricoccus</taxon>
    </lineage>
</organism>
<comment type="similarity">
    <text evidence="2 9">Belongs to the gluconokinase GntK/GntV family.</text>
</comment>
<dbReference type="CDD" id="cd02021">
    <property type="entry name" value="GntK"/>
    <property type="match status" value="1"/>
</dbReference>
<name>A0ABV0IK95_9MICC</name>
<evidence type="ECO:0000256" key="9">
    <source>
        <dbReference type="RuleBase" id="RU363066"/>
    </source>
</evidence>
<evidence type="ECO:0000256" key="6">
    <source>
        <dbReference type="ARBA" id="ARBA00022777"/>
    </source>
</evidence>
<comment type="pathway">
    <text evidence="1">Carbohydrate acid metabolism.</text>
</comment>
<protein>
    <recommendedName>
        <fullName evidence="3 9">Gluconokinase</fullName>
        <ecNumber evidence="3 9">2.7.1.12</ecNumber>
    </recommendedName>
</protein>
<evidence type="ECO:0000256" key="5">
    <source>
        <dbReference type="ARBA" id="ARBA00022741"/>
    </source>
</evidence>
<dbReference type="PANTHER" id="PTHR43442:SF3">
    <property type="entry name" value="GLUCONOKINASE-RELATED"/>
    <property type="match status" value="1"/>
</dbReference>
<keyword evidence="5 9" id="KW-0547">Nucleotide-binding</keyword>
<dbReference type="InterPro" id="IPR006001">
    <property type="entry name" value="Therm_gnt_kin"/>
</dbReference>
<accession>A0ABV0IK95</accession>
<proteinExistence type="inferred from homology"/>
<evidence type="ECO:0000256" key="4">
    <source>
        <dbReference type="ARBA" id="ARBA00022679"/>
    </source>
</evidence>
<dbReference type="Proteomes" id="UP001484097">
    <property type="component" value="Unassembled WGS sequence"/>
</dbReference>
<evidence type="ECO:0000313" key="10">
    <source>
        <dbReference type="EMBL" id="MEO9247900.1"/>
    </source>
</evidence>
<evidence type="ECO:0000256" key="7">
    <source>
        <dbReference type="ARBA" id="ARBA00022840"/>
    </source>
</evidence>
<evidence type="ECO:0000313" key="11">
    <source>
        <dbReference type="Proteomes" id="UP001484097"/>
    </source>
</evidence>
<dbReference type="NCBIfam" id="TIGR01313">
    <property type="entry name" value="therm_gnt_kin"/>
    <property type="match status" value="1"/>
</dbReference>
<dbReference type="InterPro" id="IPR027417">
    <property type="entry name" value="P-loop_NTPase"/>
</dbReference>
<dbReference type="Pfam" id="PF13671">
    <property type="entry name" value="AAA_33"/>
    <property type="match status" value="1"/>
</dbReference>
<comment type="caution">
    <text evidence="10">The sequence shown here is derived from an EMBL/GenBank/DDBJ whole genome shotgun (WGS) entry which is preliminary data.</text>
</comment>
<comment type="catalytic activity">
    <reaction evidence="8 9">
        <text>D-gluconate + ATP = 6-phospho-D-gluconate + ADP + H(+)</text>
        <dbReference type="Rhea" id="RHEA:19433"/>
        <dbReference type="ChEBI" id="CHEBI:15378"/>
        <dbReference type="ChEBI" id="CHEBI:18391"/>
        <dbReference type="ChEBI" id="CHEBI:30616"/>
        <dbReference type="ChEBI" id="CHEBI:58759"/>
        <dbReference type="ChEBI" id="CHEBI:456216"/>
        <dbReference type="EC" id="2.7.1.12"/>
    </reaction>
</comment>
<reference evidence="10 11" key="1">
    <citation type="submission" date="2024-05" db="EMBL/GenBank/DDBJ databases">
        <authorList>
            <person name="Yi C."/>
        </authorList>
    </citation>
    <scope>NUCLEOTIDE SEQUENCE [LARGE SCALE GENOMIC DNA]</scope>
    <source>
        <strain evidence="10 11">XS13</strain>
    </source>
</reference>
<keyword evidence="4 9" id="KW-0808">Transferase</keyword>
<dbReference type="GO" id="GO:0046316">
    <property type="term" value="F:gluconokinase activity"/>
    <property type="evidence" value="ECO:0007669"/>
    <property type="project" value="UniProtKB-EC"/>
</dbReference>
<evidence type="ECO:0000256" key="3">
    <source>
        <dbReference type="ARBA" id="ARBA00012054"/>
    </source>
</evidence>
<evidence type="ECO:0000256" key="1">
    <source>
        <dbReference type="ARBA" id="ARBA00004761"/>
    </source>
</evidence>
<keyword evidence="6 9" id="KW-0418">Kinase</keyword>
<dbReference type="SUPFAM" id="SSF52540">
    <property type="entry name" value="P-loop containing nucleoside triphosphate hydrolases"/>
    <property type="match status" value="1"/>
</dbReference>
<sequence length="169" mass="18220">MGSGPLHLVLMGISGSGKTVLAERLAARLGLPYAEADEFHPPANIAKMASGTPLTDEDRWPWLESMRAWMDQESSAGGTVSTCSALKRIYRDLLRGAAGRVVFLHVRAEPAVITERIQARTDHFMPASLLPSQLATLELLAEDEDGWVLENSGSVDELVERALAVVAGL</sequence>
<dbReference type="EC" id="2.7.1.12" evidence="3 9"/>